<organism evidence="1 2">
    <name type="scientific">Vagococcus hydrophili</name>
    <dbReference type="NCBI Taxonomy" id="2714947"/>
    <lineage>
        <taxon>Bacteria</taxon>
        <taxon>Bacillati</taxon>
        <taxon>Bacillota</taxon>
        <taxon>Bacilli</taxon>
        <taxon>Lactobacillales</taxon>
        <taxon>Enterococcaceae</taxon>
        <taxon>Vagococcus</taxon>
    </lineage>
</organism>
<dbReference type="KEGG" id="vhy:G7082_00070"/>
<dbReference type="Proteomes" id="UP000501747">
    <property type="component" value="Chromosome"/>
</dbReference>
<protein>
    <submittedName>
        <fullName evidence="1">Uncharacterized protein</fullName>
    </submittedName>
</protein>
<accession>A0A6G8APV8</accession>
<gene>
    <name evidence="1" type="ORF">G7082_00070</name>
</gene>
<evidence type="ECO:0000313" key="2">
    <source>
        <dbReference type="Proteomes" id="UP000501747"/>
    </source>
</evidence>
<name>A0A6G8APV8_9ENTE</name>
<evidence type="ECO:0000313" key="1">
    <source>
        <dbReference type="EMBL" id="QIL47036.1"/>
    </source>
</evidence>
<reference evidence="1 2" key="1">
    <citation type="submission" date="2020-03" db="EMBL/GenBank/DDBJ databases">
        <title>Vagococcus sp. nov., isolated from beetles.</title>
        <authorList>
            <person name="Hyun D.-W."/>
            <person name="Bae J.-W."/>
        </authorList>
    </citation>
    <scope>NUCLEOTIDE SEQUENCE [LARGE SCALE GENOMIC DNA]</scope>
    <source>
        <strain evidence="1 2">HDW17B</strain>
    </source>
</reference>
<sequence length="113" mass="13101">MSDFEEWDSEVYLKKRIVTEDDENNDIVSYSSEYDEISMDIQSAGGSESAQIWGEQLPYIKTCYYEGDKIKEGQNENDGICYKVGPNEEPDYEIKSIQEWDNHSIITLKKLVV</sequence>
<proteinExistence type="predicted"/>
<dbReference type="RefSeq" id="WP_166033148.1">
    <property type="nucleotide sequence ID" value="NZ_CP049887.1"/>
</dbReference>
<dbReference type="AlphaFoldDB" id="A0A6G8APV8"/>
<keyword evidence="2" id="KW-1185">Reference proteome</keyword>
<dbReference type="EMBL" id="CP049887">
    <property type="protein sequence ID" value="QIL47036.1"/>
    <property type="molecule type" value="Genomic_DNA"/>
</dbReference>